<reference evidence="2 3" key="1">
    <citation type="submission" date="2018-10" db="EMBL/GenBank/DDBJ databases">
        <title>Genomic Encyclopedia of Archaeal and Bacterial Type Strains, Phase II (KMG-II): from individual species to whole genera.</title>
        <authorList>
            <person name="Goeker M."/>
        </authorList>
    </citation>
    <scope>NUCLEOTIDE SEQUENCE [LARGE SCALE GENOMIC DNA]</scope>
    <source>
        <strain evidence="2 3">DSM 25230</strain>
    </source>
</reference>
<protein>
    <submittedName>
        <fullName evidence="2">DinB family protein</fullName>
    </submittedName>
</protein>
<dbReference type="OrthoDB" id="9796039at2"/>
<evidence type="ECO:0000259" key="1">
    <source>
        <dbReference type="Pfam" id="PF12867"/>
    </source>
</evidence>
<dbReference type="AlphaFoldDB" id="A0A495E5V3"/>
<dbReference type="SUPFAM" id="SSF109854">
    <property type="entry name" value="DinB/YfiT-like putative metalloenzymes"/>
    <property type="match status" value="1"/>
</dbReference>
<dbReference type="RefSeq" id="WP_121068287.1">
    <property type="nucleotide sequence ID" value="NZ_RBIQ01000009.1"/>
</dbReference>
<gene>
    <name evidence="2" type="ORF">CLV91_2451</name>
</gene>
<name>A0A495E5V3_9FLAO</name>
<dbReference type="EMBL" id="RBIQ01000009">
    <property type="protein sequence ID" value="RKR12325.1"/>
    <property type="molecule type" value="Genomic_DNA"/>
</dbReference>
<organism evidence="2 3">
    <name type="scientific">Maribacter vaceletii</name>
    <dbReference type="NCBI Taxonomy" id="1206816"/>
    <lineage>
        <taxon>Bacteria</taxon>
        <taxon>Pseudomonadati</taxon>
        <taxon>Bacteroidota</taxon>
        <taxon>Flavobacteriia</taxon>
        <taxon>Flavobacteriales</taxon>
        <taxon>Flavobacteriaceae</taxon>
        <taxon>Maribacter</taxon>
    </lineage>
</organism>
<evidence type="ECO:0000313" key="2">
    <source>
        <dbReference type="EMBL" id="RKR12325.1"/>
    </source>
</evidence>
<feature type="domain" description="DinB-like" evidence="1">
    <location>
        <begin position="33"/>
        <end position="170"/>
    </location>
</feature>
<dbReference type="InterPro" id="IPR024775">
    <property type="entry name" value="DinB-like"/>
</dbReference>
<keyword evidence="3" id="KW-1185">Reference proteome</keyword>
<comment type="caution">
    <text evidence="2">The sequence shown here is derived from an EMBL/GenBank/DDBJ whole genome shotgun (WGS) entry which is preliminary data.</text>
</comment>
<dbReference type="Pfam" id="PF12867">
    <property type="entry name" value="DinB_2"/>
    <property type="match status" value="1"/>
</dbReference>
<dbReference type="Gene3D" id="1.20.120.450">
    <property type="entry name" value="dinb family like domain"/>
    <property type="match status" value="1"/>
</dbReference>
<accession>A0A495E5V3</accession>
<dbReference type="Proteomes" id="UP000269412">
    <property type="component" value="Unassembled WGS sequence"/>
</dbReference>
<proteinExistence type="predicted"/>
<dbReference type="NCBIfam" id="NF009807">
    <property type="entry name" value="PRK13291.1"/>
    <property type="match status" value="1"/>
</dbReference>
<dbReference type="InterPro" id="IPR034660">
    <property type="entry name" value="DinB/YfiT-like"/>
</dbReference>
<sequence>MEQNIEKLKYPIGNMKFPEIVSKELLEEWILDLENLPTNLIELVKDLSAEQLEEPYRPGGWTVRQLIHHIADSHHHSYTRFKWALSENKPLIKAYEEKDWSELFDAKTAPINLSLNYLSALHAKLVYLLRGLSSDDLKKSYMHPEGNIEVTVLENIYKYAWHSNHHYAHIKGLLDRKGW</sequence>
<evidence type="ECO:0000313" key="3">
    <source>
        <dbReference type="Proteomes" id="UP000269412"/>
    </source>
</evidence>